<protein>
    <recommendedName>
        <fullName evidence="1">DUF1254 domain-containing protein</fullName>
    </recommendedName>
</protein>
<reference evidence="2" key="1">
    <citation type="journal article" date="2014" name="Front. Microbiol.">
        <title>High frequency of phylogenetically diverse reductive dehalogenase-homologous genes in deep subseafloor sedimentary metagenomes.</title>
        <authorList>
            <person name="Kawai M."/>
            <person name="Futagami T."/>
            <person name="Toyoda A."/>
            <person name="Takaki Y."/>
            <person name="Nishi S."/>
            <person name="Hori S."/>
            <person name="Arai W."/>
            <person name="Tsubouchi T."/>
            <person name="Morono Y."/>
            <person name="Uchiyama I."/>
            <person name="Ito T."/>
            <person name="Fujiyama A."/>
            <person name="Inagaki F."/>
            <person name="Takami H."/>
        </authorList>
    </citation>
    <scope>NUCLEOTIDE SEQUENCE</scope>
    <source>
        <strain evidence="2">Expedition CK06-06</strain>
    </source>
</reference>
<gene>
    <name evidence="2" type="ORF">S03H2_73055</name>
</gene>
<dbReference type="SUPFAM" id="SSF160935">
    <property type="entry name" value="VPA0735-like"/>
    <property type="match status" value="1"/>
</dbReference>
<dbReference type="InterPro" id="IPR010679">
    <property type="entry name" value="DUF1254"/>
</dbReference>
<feature type="non-terminal residue" evidence="2">
    <location>
        <position position="1"/>
    </location>
</feature>
<feature type="domain" description="DUF1254" evidence="1">
    <location>
        <begin position="5"/>
        <end position="35"/>
    </location>
</feature>
<dbReference type="Gene3D" id="2.60.40.1610">
    <property type="entry name" value="Domain of unknown function DUF1254"/>
    <property type="match status" value="1"/>
</dbReference>
<dbReference type="EMBL" id="BARU01049812">
    <property type="protein sequence ID" value="GAH96478.1"/>
    <property type="molecule type" value="Genomic_DNA"/>
</dbReference>
<evidence type="ECO:0000313" key="2">
    <source>
        <dbReference type="EMBL" id="GAH96478.1"/>
    </source>
</evidence>
<dbReference type="Pfam" id="PF06863">
    <property type="entry name" value="DUF1254"/>
    <property type="match status" value="1"/>
</dbReference>
<evidence type="ECO:0000259" key="1">
    <source>
        <dbReference type="Pfam" id="PF06863"/>
    </source>
</evidence>
<feature type="non-terminal residue" evidence="2">
    <location>
        <position position="35"/>
    </location>
</feature>
<sequence>LDSTPLFLTGNTDTVYTLTMLDLKKDGATVIEIPA</sequence>
<dbReference type="AlphaFoldDB" id="X1LQT5"/>
<organism evidence="2">
    <name type="scientific">marine sediment metagenome</name>
    <dbReference type="NCBI Taxonomy" id="412755"/>
    <lineage>
        <taxon>unclassified sequences</taxon>
        <taxon>metagenomes</taxon>
        <taxon>ecological metagenomes</taxon>
    </lineage>
</organism>
<name>X1LQT5_9ZZZZ</name>
<dbReference type="InterPro" id="IPR037050">
    <property type="entry name" value="DUF1254_sf"/>
</dbReference>
<accession>X1LQT5</accession>
<comment type="caution">
    <text evidence="2">The sequence shown here is derived from an EMBL/GenBank/DDBJ whole genome shotgun (WGS) entry which is preliminary data.</text>
</comment>
<proteinExistence type="predicted"/>